<accession>A0ABY1PMA4</accession>
<evidence type="ECO:0000256" key="1">
    <source>
        <dbReference type="ARBA" id="ARBA00023125"/>
    </source>
</evidence>
<dbReference type="EMBL" id="FXTY01000011">
    <property type="protein sequence ID" value="SMP35438.1"/>
    <property type="molecule type" value="Genomic_DNA"/>
</dbReference>
<keyword evidence="3" id="KW-1185">Reference proteome</keyword>
<protein>
    <submittedName>
        <fullName evidence="2">Uncharacterized protein</fullName>
    </submittedName>
</protein>
<dbReference type="InterPro" id="IPR010998">
    <property type="entry name" value="Integrase_recombinase_N"/>
</dbReference>
<dbReference type="RefSeq" id="WP_283427877.1">
    <property type="nucleotide sequence ID" value="NZ_FXTY01000011.1"/>
</dbReference>
<reference evidence="2 3" key="1">
    <citation type="submission" date="2017-05" db="EMBL/GenBank/DDBJ databases">
        <authorList>
            <person name="Varghese N."/>
            <person name="Submissions S."/>
        </authorList>
    </citation>
    <scope>NUCLEOTIDE SEQUENCE [LARGE SCALE GENOMIC DNA]</scope>
    <source>
        <strain evidence="2 3">DSM 29734</strain>
    </source>
</reference>
<gene>
    <name evidence="2" type="ORF">SAMN06265373_11197</name>
</gene>
<name>A0ABY1PMA4_9RHOB</name>
<comment type="caution">
    <text evidence="2">The sequence shown here is derived from an EMBL/GenBank/DDBJ whole genome shotgun (WGS) entry which is preliminary data.</text>
</comment>
<sequence>MAQSHTFAKIGDAFLEKQRKEGKTKAILDKTIYHVKLTNADFGRKPITAVTAPLILAYLHKVEAKE</sequence>
<evidence type="ECO:0000313" key="2">
    <source>
        <dbReference type="EMBL" id="SMP35438.1"/>
    </source>
</evidence>
<evidence type="ECO:0000313" key="3">
    <source>
        <dbReference type="Proteomes" id="UP001157961"/>
    </source>
</evidence>
<dbReference type="Proteomes" id="UP001157961">
    <property type="component" value="Unassembled WGS sequence"/>
</dbReference>
<dbReference type="Gene3D" id="1.10.150.130">
    <property type="match status" value="1"/>
</dbReference>
<organism evidence="2 3">
    <name type="scientific">Shimia sagamensis</name>
    <dbReference type="NCBI Taxonomy" id="1566352"/>
    <lineage>
        <taxon>Bacteria</taxon>
        <taxon>Pseudomonadati</taxon>
        <taxon>Pseudomonadota</taxon>
        <taxon>Alphaproteobacteria</taxon>
        <taxon>Rhodobacterales</taxon>
        <taxon>Roseobacteraceae</taxon>
    </lineage>
</organism>
<keyword evidence="1" id="KW-0238">DNA-binding</keyword>
<proteinExistence type="predicted"/>